<dbReference type="EMBL" id="AP024814">
    <property type="protein sequence ID" value="BCZ17150.1"/>
    <property type="molecule type" value="Genomic_DNA"/>
</dbReference>
<evidence type="ECO:0000259" key="1">
    <source>
        <dbReference type="Pfam" id="PF00149"/>
    </source>
</evidence>
<feature type="domain" description="Calcineurin-like phosphoesterase" evidence="1">
    <location>
        <begin position="4"/>
        <end position="120"/>
    </location>
</feature>
<organism evidence="2 3">
    <name type="scientific">Helicobacter gastrocanis</name>
    <dbReference type="NCBI Taxonomy" id="2849641"/>
    <lineage>
        <taxon>Bacteria</taxon>
        <taxon>Pseudomonadati</taxon>
        <taxon>Campylobacterota</taxon>
        <taxon>Epsilonproteobacteria</taxon>
        <taxon>Campylobacterales</taxon>
        <taxon>Helicobacteraceae</taxon>
        <taxon>Helicobacter</taxon>
    </lineage>
</organism>
<sequence>MKHYAVSDLHLFHKNIIKYSALPFGSVEELNQTWVGMLEVVQAGDIVWFLGDLALAKTTSKGLNTILSSFKGQKFLIRGNHDLLPDKVYINCGFQVLDKLFAVVDIKMDGLYRFILCHYPPNSKEYNQLVAEDILSEWERQEATNPSLKTFWLHGHTHTRTPQPANPDVLNVCIDFRYQHQMPIFCFEDFIQHNLNDALLTTPLGPQI</sequence>
<protein>
    <recommendedName>
        <fullName evidence="1">Calcineurin-like phosphoesterase domain-containing protein</fullName>
    </recommendedName>
</protein>
<evidence type="ECO:0000313" key="2">
    <source>
        <dbReference type="EMBL" id="BCZ17150.1"/>
    </source>
</evidence>
<name>A0ABN6I0K7_9HELI</name>
<proteinExistence type="predicted"/>
<gene>
    <name evidence="2" type="ORF">NHP190003_04320</name>
</gene>
<dbReference type="Gene3D" id="3.60.21.10">
    <property type="match status" value="1"/>
</dbReference>
<reference evidence="2 3" key="1">
    <citation type="submission" date="2021-07" db="EMBL/GenBank/DDBJ databases">
        <title>Novel Helicobacter sp. Isolated from a dog.</title>
        <authorList>
            <person name="Rimbara E."/>
            <person name="Suzuki M."/>
        </authorList>
    </citation>
    <scope>NUCLEOTIDE SEQUENCE [LARGE SCALE GENOMIC DNA]</scope>
    <source>
        <strain evidence="3">NHP19-003</strain>
    </source>
</reference>
<dbReference type="InterPro" id="IPR004843">
    <property type="entry name" value="Calcineurin-like_PHP"/>
</dbReference>
<keyword evidence="3" id="KW-1185">Reference proteome</keyword>
<dbReference type="Pfam" id="PF00149">
    <property type="entry name" value="Metallophos"/>
    <property type="match status" value="1"/>
</dbReference>
<dbReference type="InterPro" id="IPR029052">
    <property type="entry name" value="Metallo-depent_PP-like"/>
</dbReference>
<dbReference type="SUPFAM" id="SSF56300">
    <property type="entry name" value="Metallo-dependent phosphatases"/>
    <property type="match status" value="1"/>
</dbReference>
<accession>A0ABN6I0K7</accession>
<dbReference type="Proteomes" id="UP000826775">
    <property type="component" value="Chromosome"/>
</dbReference>
<evidence type="ECO:0000313" key="3">
    <source>
        <dbReference type="Proteomes" id="UP000826775"/>
    </source>
</evidence>
<dbReference type="RefSeq" id="WP_221280221.1">
    <property type="nucleotide sequence ID" value="NZ_AP024814.1"/>
</dbReference>